<dbReference type="AlphaFoldDB" id="A0A8D2KUN8"/>
<protein>
    <submittedName>
        <fullName evidence="4">Mixed lineage kinase domain like pseudokinase</fullName>
    </submittedName>
</protein>
<dbReference type="PROSITE" id="PS50011">
    <property type="entry name" value="PROTEIN_KINASE_DOM"/>
    <property type="match status" value="1"/>
</dbReference>
<dbReference type="Pfam" id="PF07714">
    <property type="entry name" value="PK_Tyr_Ser-Thr"/>
    <property type="match status" value="1"/>
</dbReference>
<feature type="domain" description="Protein kinase" evidence="3">
    <location>
        <begin position="163"/>
        <end position="449"/>
    </location>
</feature>
<dbReference type="InterPro" id="IPR059179">
    <property type="entry name" value="MLKL-like_MCAfunc"/>
</dbReference>
<dbReference type="PANTHER" id="PTHR44329">
    <property type="entry name" value="SERINE/THREONINE-PROTEIN KINASE TNNI3K-RELATED"/>
    <property type="match status" value="1"/>
</dbReference>
<accession>A0A8D2KUN8</accession>
<dbReference type="Pfam" id="PF22215">
    <property type="entry name" value="MLKL_N"/>
    <property type="match status" value="1"/>
</dbReference>
<sequence length="537" mass="60342">MDIVEGILKTSQAIYGQCQRMKSCKKQRARLVERMELLLQPIRLLRHRPAKELSPELTWVLQKMLVLMKETQQMFGTYEGWNHLEKFVKAGDMLEKFAYQNERFGNVGQALLLQLQVEQKILANFEKGVVNKQGSQDLAEDKETPVWAPRLPLGLCSHGPIADTLPFALGEGADGHLEITEIDKRLLVKTTPVSEMKHYTLYKGEYYKSPVAIKVFKNPLTTNTKNGSAAPSAGAVRKVFTEEIRTLKRLESPYILRMYGICIDDRPIPEFSIVVEYCEKGTLREVLTKEPGLSWKIRAEMASDAAAGLYRYELSWGAHHGCVCSSQLSGFKLDQTESSISQKSKEKHCKEVASSAYICPQGLASVNHPHDLASEIYSFGIVLWEIVTGKIPFAGCTSVEIYEKVYKQRYQEPLGEGCPSYLRDIINLCRDFEPSKRPSAEGTAGLAWRQGMLQRPEQPKLPWRPLVWRRSQPIPLGFLQGYTPPSPPVTLRCSPALERVDLPLLSKNTGSESALSKNSISYLHVFATGTCSVTCIL</sequence>
<dbReference type="InterPro" id="IPR001245">
    <property type="entry name" value="Ser-Thr/Tyr_kinase_cat_dom"/>
</dbReference>
<evidence type="ECO:0000313" key="5">
    <source>
        <dbReference type="Proteomes" id="UP000694545"/>
    </source>
</evidence>
<dbReference type="SUPFAM" id="SSF56112">
    <property type="entry name" value="Protein kinase-like (PK-like)"/>
    <property type="match status" value="1"/>
</dbReference>
<dbReference type="GO" id="GO:0004672">
    <property type="term" value="F:protein kinase activity"/>
    <property type="evidence" value="ECO:0007669"/>
    <property type="project" value="InterPro"/>
</dbReference>
<dbReference type="InterPro" id="IPR000719">
    <property type="entry name" value="Prot_kinase_dom"/>
</dbReference>
<dbReference type="InterPro" id="IPR051681">
    <property type="entry name" value="Ser/Thr_Kinases-Pseudokinases"/>
</dbReference>
<evidence type="ECO:0000313" key="4">
    <source>
        <dbReference type="Ensembl" id="ENSVKKP00000008508.1"/>
    </source>
</evidence>
<keyword evidence="5" id="KW-1185">Reference proteome</keyword>
<dbReference type="GO" id="GO:0005524">
    <property type="term" value="F:ATP binding"/>
    <property type="evidence" value="ECO:0007669"/>
    <property type="project" value="UniProtKB-KW"/>
</dbReference>
<dbReference type="Gene3D" id="1.10.510.10">
    <property type="entry name" value="Transferase(Phosphotransferase) domain 1"/>
    <property type="match status" value="1"/>
</dbReference>
<evidence type="ECO:0000256" key="1">
    <source>
        <dbReference type="ARBA" id="ARBA00022741"/>
    </source>
</evidence>
<dbReference type="Gene3D" id="3.30.200.20">
    <property type="entry name" value="Phosphorylase Kinase, domain 1"/>
    <property type="match status" value="1"/>
</dbReference>
<dbReference type="GO" id="GO:0097527">
    <property type="term" value="P:necroptotic signaling pathway"/>
    <property type="evidence" value="ECO:0007669"/>
    <property type="project" value="TreeGrafter"/>
</dbReference>
<evidence type="ECO:0000259" key="3">
    <source>
        <dbReference type="PROSITE" id="PS50011"/>
    </source>
</evidence>
<keyword evidence="1" id="KW-0547">Nucleotide-binding</keyword>
<dbReference type="Proteomes" id="UP000694545">
    <property type="component" value="Unplaced"/>
</dbReference>
<dbReference type="GO" id="GO:0007166">
    <property type="term" value="P:cell surface receptor signaling pathway"/>
    <property type="evidence" value="ECO:0007669"/>
    <property type="project" value="InterPro"/>
</dbReference>
<reference evidence="4" key="1">
    <citation type="submission" date="2025-08" db="UniProtKB">
        <authorList>
            <consortium name="Ensembl"/>
        </authorList>
    </citation>
    <scope>IDENTIFICATION</scope>
</reference>
<dbReference type="Gene3D" id="1.20.930.20">
    <property type="entry name" value="Adaptor protein Cbl, N-terminal domain"/>
    <property type="match status" value="1"/>
</dbReference>
<dbReference type="InterPro" id="IPR054000">
    <property type="entry name" value="MLKL_N"/>
</dbReference>
<dbReference type="Ensembl" id="ENSVKKT00000008726.1">
    <property type="protein sequence ID" value="ENSVKKP00000008508.1"/>
    <property type="gene ID" value="ENSVKKG00000006049.1"/>
</dbReference>
<dbReference type="InterPro" id="IPR011009">
    <property type="entry name" value="Kinase-like_dom_sf"/>
</dbReference>
<proteinExistence type="predicted"/>
<dbReference type="CDD" id="cd21037">
    <property type="entry name" value="MLKL_NTD"/>
    <property type="match status" value="1"/>
</dbReference>
<keyword evidence="2" id="KW-0067">ATP-binding</keyword>
<dbReference type="InterPro" id="IPR036537">
    <property type="entry name" value="Adaptor_Cbl_N_dom_sf"/>
</dbReference>
<name>A0A8D2KUN8_VARKO</name>
<reference evidence="4" key="2">
    <citation type="submission" date="2025-09" db="UniProtKB">
        <authorList>
            <consortium name="Ensembl"/>
        </authorList>
    </citation>
    <scope>IDENTIFICATION</scope>
</reference>
<organism evidence="4 5">
    <name type="scientific">Varanus komodoensis</name>
    <name type="common">Komodo dragon</name>
    <dbReference type="NCBI Taxonomy" id="61221"/>
    <lineage>
        <taxon>Eukaryota</taxon>
        <taxon>Metazoa</taxon>
        <taxon>Chordata</taxon>
        <taxon>Craniata</taxon>
        <taxon>Vertebrata</taxon>
        <taxon>Euteleostomi</taxon>
        <taxon>Lepidosauria</taxon>
        <taxon>Squamata</taxon>
        <taxon>Bifurcata</taxon>
        <taxon>Unidentata</taxon>
        <taxon>Episquamata</taxon>
        <taxon>Toxicofera</taxon>
        <taxon>Anguimorpha</taxon>
        <taxon>Paleoanguimorpha</taxon>
        <taxon>Varanoidea</taxon>
        <taxon>Varanidae</taxon>
        <taxon>Varanus</taxon>
    </lineage>
</organism>
<dbReference type="PANTHER" id="PTHR44329:SF298">
    <property type="entry name" value="MIXED LINEAGE KINASE DOMAIN-LIKE PROTEIN"/>
    <property type="match status" value="1"/>
</dbReference>
<evidence type="ECO:0000256" key="2">
    <source>
        <dbReference type="ARBA" id="ARBA00022840"/>
    </source>
</evidence>